<keyword evidence="1" id="KW-0597">Phosphoprotein</keyword>
<dbReference type="InterPro" id="IPR043128">
    <property type="entry name" value="Rev_trsase/Diguanyl_cyclase"/>
</dbReference>
<dbReference type="Proteomes" id="UP001476950">
    <property type="component" value="Unassembled WGS sequence"/>
</dbReference>
<evidence type="ECO:0000256" key="1">
    <source>
        <dbReference type="PROSITE-ProRule" id="PRU00169"/>
    </source>
</evidence>
<dbReference type="CDD" id="cd00130">
    <property type="entry name" value="PAS"/>
    <property type="match status" value="4"/>
</dbReference>
<accession>A0ABV0KPX4</accession>
<dbReference type="PROSITE" id="PS50113">
    <property type="entry name" value="PAC"/>
    <property type="match status" value="4"/>
</dbReference>
<dbReference type="InterPro" id="IPR011006">
    <property type="entry name" value="CheY-like_superfamily"/>
</dbReference>
<feature type="domain" description="PAC" evidence="5">
    <location>
        <begin position="475"/>
        <end position="526"/>
    </location>
</feature>
<dbReference type="InterPro" id="IPR000160">
    <property type="entry name" value="GGDEF_dom"/>
</dbReference>
<dbReference type="InterPro" id="IPR001610">
    <property type="entry name" value="PAC"/>
</dbReference>
<feature type="coiled-coil region" evidence="2">
    <location>
        <begin position="380"/>
        <end position="407"/>
    </location>
</feature>
<feature type="domain" description="GGDEF" evidence="6">
    <location>
        <begin position="688"/>
        <end position="758"/>
    </location>
</feature>
<dbReference type="PANTHER" id="PTHR44757">
    <property type="entry name" value="DIGUANYLATE CYCLASE DGCP"/>
    <property type="match status" value="1"/>
</dbReference>
<evidence type="ECO:0000256" key="2">
    <source>
        <dbReference type="SAM" id="Coils"/>
    </source>
</evidence>
<comment type="caution">
    <text evidence="7">The sequence shown here is derived from an EMBL/GenBank/DDBJ whole genome shotgun (WGS) entry which is preliminary data.</text>
</comment>
<dbReference type="SMART" id="SM00086">
    <property type="entry name" value="PAC"/>
    <property type="match status" value="4"/>
</dbReference>
<dbReference type="EMBL" id="JAMPLM010000031">
    <property type="protein sequence ID" value="MEP1061297.1"/>
    <property type="molecule type" value="Genomic_DNA"/>
</dbReference>
<dbReference type="Pfam" id="PF00072">
    <property type="entry name" value="Response_reg"/>
    <property type="match status" value="1"/>
</dbReference>
<dbReference type="InterPro" id="IPR000700">
    <property type="entry name" value="PAS-assoc_C"/>
</dbReference>
<gene>
    <name evidence="7" type="ORF">NDI38_22965</name>
</gene>
<dbReference type="SUPFAM" id="SSF55073">
    <property type="entry name" value="Nucleotide cyclase"/>
    <property type="match status" value="1"/>
</dbReference>
<proteinExistence type="predicted"/>
<dbReference type="Pfam" id="PF13426">
    <property type="entry name" value="PAS_9"/>
    <property type="match status" value="1"/>
</dbReference>
<feature type="domain" description="PAS" evidence="4">
    <location>
        <begin position="397"/>
        <end position="442"/>
    </location>
</feature>
<organism evidence="7 8">
    <name type="scientific">Stenomitos frigidus AS-A4</name>
    <dbReference type="NCBI Taxonomy" id="2933935"/>
    <lineage>
        <taxon>Bacteria</taxon>
        <taxon>Bacillati</taxon>
        <taxon>Cyanobacteriota</taxon>
        <taxon>Cyanophyceae</taxon>
        <taxon>Leptolyngbyales</taxon>
        <taxon>Leptolyngbyaceae</taxon>
        <taxon>Stenomitos</taxon>
    </lineage>
</organism>
<dbReference type="SUPFAM" id="SSF52172">
    <property type="entry name" value="CheY-like"/>
    <property type="match status" value="1"/>
</dbReference>
<dbReference type="Pfam" id="PF08447">
    <property type="entry name" value="PAS_3"/>
    <property type="match status" value="2"/>
</dbReference>
<evidence type="ECO:0000259" key="6">
    <source>
        <dbReference type="PROSITE" id="PS50887"/>
    </source>
</evidence>
<keyword evidence="8" id="KW-1185">Reference proteome</keyword>
<dbReference type="NCBIfam" id="TIGR00254">
    <property type="entry name" value="GGDEF"/>
    <property type="match status" value="1"/>
</dbReference>
<evidence type="ECO:0000313" key="7">
    <source>
        <dbReference type="EMBL" id="MEP1061297.1"/>
    </source>
</evidence>
<dbReference type="CDD" id="cd01949">
    <property type="entry name" value="GGDEF"/>
    <property type="match status" value="1"/>
</dbReference>
<dbReference type="NCBIfam" id="TIGR00229">
    <property type="entry name" value="sensory_box"/>
    <property type="match status" value="4"/>
</dbReference>
<feature type="domain" description="PAS" evidence="4">
    <location>
        <begin position="527"/>
        <end position="592"/>
    </location>
</feature>
<dbReference type="InterPro" id="IPR013655">
    <property type="entry name" value="PAS_fold_3"/>
</dbReference>
<dbReference type="InterPro" id="IPR000014">
    <property type="entry name" value="PAS"/>
</dbReference>
<feature type="domain" description="PAS" evidence="4">
    <location>
        <begin position="268"/>
        <end position="341"/>
    </location>
</feature>
<feature type="domain" description="PAS" evidence="4">
    <location>
        <begin position="137"/>
        <end position="210"/>
    </location>
</feature>
<dbReference type="PROSITE" id="PS50112">
    <property type="entry name" value="PAS"/>
    <property type="match status" value="4"/>
</dbReference>
<dbReference type="InterPro" id="IPR052155">
    <property type="entry name" value="Biofilm_reg_signaling"/>
</dbReference>
<evidence type="ECO:0000259" key="4">
    <source>
        <dbReference type="PROSITE" id="PS50112"/>
    </source>
</evidence>
<sequence length="758" mass="84911">MCSRTVNVLLVEDDEEDYLITRSLLSQIKQVTFALDWVATYEAALESIANHQHDVYLVDYRLGPHDGLEFLQAALANGCRAPIILLTGQSNEDIDLAAMKAGAADYLVKGQIDASLLERSIRYAIERNRTLEALHKSEAQLDGILGSLKDVVWSATAPNFEMLYMSTAVHTLYGRSSGEFAANPNLWFEVVHPDDRPWVEHESQALLHSGSKDLEYRILQPDGTLRWVRDRAYLVCDAGWKTTRINGIITDITERKQAEVALKQAMHKNSQLAAAISHIGTGVTLSDPTLPDNPVIFVNPGFTAITGYTAESALGKNCRFLQGPETDPSTTNKLRQAIAQRQSFTGTLLNYRQDGTPFWNELTLNPVFGDDGTLINFVGLQTDVTARKQAEAALERLRRQNELVLNSAGEGIYGLDLEGKLTFINPVAAQMLGWDADALIGKLIPGFVHSSQPKGTLHWQPGSIDSAADQCFLHHVREEVFWRKDGTSFLVEYISTPILEHGALIGTVVTFQDITYRRQAEAALRESEERYAIAVQGAKDGLWDWNLKTNQVYFSPRWKSMLGCEEDQIGSSLDDWFNRIHPEDFEHVQAALLAHFAAQTPDFESEHRMLHQDDTYRWVLCRGLAVHDDDGKAVRIAGSLTDITSRKRTEKQLLHDALHDALTDLANRALFMDRLERAIERGKRHEQYLFAVLFLDLDRFKRVNDSLGHVIGNQLLIAIARRLQLCVRLEDTVARLGGDEFVILLEGIESASDATRVA</sequence>
<dbReference type="PROSITE" id="PS50110">
    <property type="entry name" value="RESPONSE_REGULATORY"/>
    <property type="match status" value="1"/>
</dbReference>
<feature type="domain" description="PAC" evidence="5">
    <location>
        <begin position="342"/>
        <end position="396"/>
    </location>
</feature>
<dbReference type="Gene3D" id="3.30.70.270">
    <property type="match status" value="1"/>
</dbReference>
<dbReference type="RefSeq" id="WP_190449396.1">
    <property type="nucleotide sequence ID" value="NZ_JAMPLM010000031.1"/>
</dbReference>
<dbReference type="SMART" id="SM00091">
    <property type="entry name" value="PAS"/>
    <property type="match status" value="4"/>
</dbReference>
<feature type="domain" description="PAC" evidence="5">
    <location>
        <begin position="212"/>
        <end position="264"/>
    </location>
</feature>
<dbReference type="InterPro" id="IPR001789">
    <property type="entry name" value="Sig_transdc_resp-reg_receiver"/>
</dbReference>
<name>A0ABV0KPX4_9CYAN</name>
<dbReference type="SMART" id="SM00448">
    <property type="entry name" value="REC"/>
    <property type="match status" value="1"/>
</dbReference>
<feature type="non-terminal residue" evidence="7">
    <location>
        <position position="758"/>
    </location>
</feature>
<keyword evidence="2" id="KW-0175">Coiled coil</keyword>
<dbReference type="Gene3D" id="3.40.50.2300">
    <property type="match status" value="1"/>
</dbReference>
<dbReference type="InterPro" id="IPR035965">
    <property type="entry name" value="PAS-like_dom_sf"/>
</dbReference>
<evidence type="ECO:0000259" key="3">
    <source>
        <dbReference type="PROSITE" id="PS50110"/>
    </source>
</evidence>
<dbReference type="SMART" id="SM00267">
    <property type="entry name" value="GGDEF"/>
    <property type="match status" value="1"/>
</dbReference>
<dbReference type="Pfam" id="PF00990">
    <property type="entry name" value="GGDEF"/>
    <property type="match status" value="1"/>
</dbReference>
<dbReference type="Pfam" id="PF00989">
    <property type="entry name" value="PAS"/>
    <property type="match status" value="1"/>
</dbReference>
<protein>
    <submittedName>
        <fullName evidence="7">PAS domain S-box protein</fullName>
    </submittedName>
</protein>
<dbReference type="CDD" id="cd00156">
    <property type="entry name" value="REC"/>
    <property type="match status" value="1"/>
</dbReference>
<dbReference type="PANTHER" id="PTHR44757:SF2">
    <property type="entry name" value="BIOFILM ARCHITECTURE MAINTENANCE PROTEIN MBAA"/>
    <property type="match status" value="1"/>
</dbReference>
<evidence type="ECO:0000313" key="8">
    <source>
        <dbReference type="Proteomes" id="UP001476950"/>
    </source>
</evidence>
<feature type="domain" description="Response regulatory" evidence="3">
    <location>
        <begin position="7"/>
        <end position="124"/>
    </location>
</feature>
<dbReference type="Gene3D" id="3.30.450.20">
    <property type="entry name" value="PAS domain"/>
    <property type="match status" value="4"/>
</dbReference>
<dbReference type="InterPro" id="IPR029787">
    <property type="entry name" value="Nucleotide_cyclase"/>
</dbReference>
<dbReference type="InterPro" id="IPR013767">
    <property type="entry name" value="PAS_fold"/>
</dbReference>
<feature type="modified residue" description="4-aspartylphosphate" evidence="1">
    <location>
        <position position="59"/>
    </location>
</feature>
<evidence type="ECO:0000259" key="5">
    <source>
        <dbReference type="PROSITE" id="PS50113"/>
    </source>
</evidence>
<dbReference type="PROSITE" id="PS50887">
    <property type="entry name" value="GGDEF"/>
    <property type="match status" value="1"/>
</dbReference>
<reference evidence="7 8" key="1">
    <citation type="submission" date="2022-04" db="EMBL/GenBank/DDBJ databases">
        <title>Positive selection, recombination, and allopatry shape intraspecific diversity of widespread and dominant cyanobacteria.</title>
        <authorList>
            <person name="Wei J."/>
            <person name="Shu W."/>
            <person name="Hu C."/>
        </authorList>
    </citation>
    <scope>NUCLEOTIDE SEQUENCE [LARGE SCALE GENOMIC DNA]</scope>
    <source>
        <strain evidence="7 8">AS-A4</strain>
    </source>
</reference>
<feature type="domain" description="PAC" evidence="5">
    <location>
        <begin position="603"/>
        <end position="655"/>
    </location>
</feature>
<dbReference type="SUPFAM" id="SSF55785">
    <property type="entry name" value="PYP-like sensor domain (PAS domain)"/>
    <property type="match status" value="4"/>
</dbReference>